<comment type="caution">
    <text evidence="1">The sequence shown here is derived from an EMBL/GenBank/DDBJ whole genome shotgun (WGS) entry which is preliminary data.</text>
</comment>
<proteinExistence type="predicted"/>
<protein>
    <submittedName>
        <fullName evidence="1">Uncharacterized protein</fullName>
    </submittedName>
</protein>
<evidence type="ECO:0000313" key="2">
    <source>
        <dbReference type="Proteomes" id="UP001169069"/>
    </source>
</evidence>
<reference evidence="1" key="1">
    <citation type="submission" date="2023-01" db="EMBL/GenBank/DDBJ databases">
        <title>Sulfurovum sp. zt1-1 genome assembly.</title>
        <authorList>
            <person name="Wang J."/>
        </authorList>
    </citation>
    <scope>NUCLEOTIDE SEQUENCE</scope>
    <source>
        <strain evidence="1">Zt1-1</strain>
    </source>
</reference>
<name>A0ABT7QVE2_9BACT</name>
<evidence type="ECO:0000313" key="1">
    <source>
        <dbReference type="EMBL" id="MDM5270809.1"/>
    </source>
</evidence>
<accession>A0ABT7QVE2</accession>
<dbReference type="Proteomes" id="UP001169069">
    <property type="component" value="Unassembled WGS sequence"/>
</dbReference>
<keyword evidence="2" id="KW-1185">Reference proteome</keyword>
<dbReference type="RefSeq" id="WP_289412085.1">
    <property type="nucleotide sequence ID" value="NZ_JAQIBD010000001.1"/>
</dbReference>
<sequence length="86" mass="9610">MLDPHDKTQVIRSVMKAIYNLSDEENYSVYDAEDISAYLGLRRKIVDEAIALLWDAGCLAECMTLDDDGATTYCLTDKALDLVEMG</sequence>
<dbReference type="EMBL" id="JAQIBD010000001">
    <property type="protein sequence ID" value="MDM5270809.1"/>
    <property type="molecule type" value="Genomic_DNA"/>
</dbReference>
<gene>
    <name evidence="1" type="ORF">PGH07_01305</name>
</gene>
<organism evidence="1 2">
    <name type="scientific">Sulfurovum zhangzhouensis</name>
    <dbReference type="NCBI Taxonomy" id="3019067"/>
    <lineage>
        <taxon>Bacteria</taxon>
        <taxon>Pseudomonadati</taxon>
        <taxon>Campylobacterota</taxon>
        <taxon>Epsilonproteobacteria</taxon>
        <taxon>Campylobacterales</taxon>
        <taxon>Sulfurovaceae</taxon>
        <taxon>Sulfurovum</taxon>
    </lineage>
</organism>